<keyword evidence="1" id="KW-0853">WD repeat</keyword>
<dbReference type="SUPFAM" id="SSF50998">
    <property type="entry name" value="Quinoprotein alcohol dehydrogenase-like"/>
    <property type="match status" value="1"/>
</dbReference>
<name>A0ABR0JW89_9PEZI</name>
<dbReference type="Gene3D" id="2.130.10.10">
    <property type="entry name" value="YVTN repeat-like/Quinoprotein amine dehydrogenase"/>
    <property type="match status" value="1"/>
</dbReference>
<evidence type="ECO:0000313" key="4">
    <source>
        <dbReference type="Proteomes" id="UP001357485"/>
    </source>
</evidence>
<dbReference type="EMBL" id="JAVRRA010026844">
    <property type="protein sequence ID" value="KAK5075687.1"/>
    <property type="molecule type" value="Genomic_DNA"/>
</dbReference>
<sequence>MAPDETSFLSGSWDKMIYDWDLNTGTTKRSFERSGGQICAIEPRPISPLQVPEESGRFEPISDTFASNNTLRPLPNGITVNGVKHSDRRASKDGVDATEGVVGSPDGSLFGDNGGDGGDHDSLFGSDDAGAAGQSGAAFGDDEDDEFSRAIANGIQQSEEANAEGDVDMVDAQNPGDSLRTELSNPEPAVRTEEPLQDMNGILHEDTTLSAVSAA</sequence>
<dbReference type="InterPro" id="IPR011047">
    <property type="entry name" value="Quinoprotein_ADH-like_sf"/>
</dbReference>
<feature type="compositionally biased region" description="Basic and acidic residues" evidence="2">
    <location>
        <begin position="84"/>
        <end position="95"/>
    </location>
</feature>
<evidence type="ECO:0000313" key="3">
    <source>
        <dbReference type="EMBL" id="KAK5075687.1"/>
    </source>
</evidence>
<feature type="non-terminal residue" evidence="3">
    <location>
        <position position="215"/>
    </location>
</feature>
<proteinExistence type="predicted"/>
<protein>
    <submittedName>
        <fullName evidence="3">Transcription factor spt8</fullName>
    </submittedName>
</protein>
<feature type="compositionally biased region" description="Low complexity" evidence="2">
    <location>
        <begin position="124"/>
        <end position="139"/>
    </location>
</feature>
<dbReference type="PROSITE" id="PS50082">
    <property type="entry name" value="WD_REPEATS_2"/>
    <property type="match status" value="1"/>
</dbReference>
<evidence type="ECO:0000256" key="1">
    <source>
        <dbReference type="PROSITE-ProRule" id="PRU00221"/>
    </source>
</evidence>
<evidence type="ECO:0000256" key="2">
    <source>
        <dbReference type="SAM" id="MobiDB-lite"/>
    </source>
</evidence>
<organism evidence="3 4">
    <name type="scientific">Cryomyces antarcticus</name>
    <dbReference type="NCBI Taxonomy" id="329879"/>
    <lineage>
        <taxon>Eukaryota</taxon>
        <taxon>Fungi</taxon>
        <taxon>Dikarya</taxon>
        <taxon>Ascomycota</taxon>
        <taxon>Pezizomycotina</taxon>
        <taxon>Dothideomycetes</taxon>
        <taxon>Dothideomycetes incertae sedis</taxon>
        <taxon>Cryomyces</taxon>
    </lineage>
</organism>
<reference evidence="3 4" key="1">
    <citation type="submission" date="2023-08" db="EMBL/GenBank/DDBJ databases">
        <title>Black Yeasts Isolated from many extreme environments.</title>
        <authorList>
            <person name="Coleine C."/>
            <person name="Stajich J.E."/>
            <person name="Selbmann L."/>
        </authorList>
    </citation>
    <scope>NUCLEOTIDE SEQUENCE [LARGE SCALE GENOMIC DNA]</scope>
    <source>
        <strain evidence="3 4">CCFEE 536</strain>
    </source>
</reference>
<gene>
    <name evidence="3" type="primary">SPT8_3</name>
    <name evidence="3" type="ORF">LTR16_008933</name>
</gene>
<dbReference type="Proteomes" id="UP001357485">
    <property type="component" value="Unassembled WGS sequence"/>
</dbReference>
<dbReference type="InterPro" id="IPR001680">
    <property type="entry name" value="WD40_rpt"/>
</dbReference>
<dbReference type="InterPro" id="IPR015943">
    <property type="entry name" value="WD40/YVTN_repeat-like_dom_sf"/>
</dbReference>
<comment type="caution">
    <text evidence="3">The sequence shown here is derived from an EMBL/GenBank/DDBJ whole genome shotgun (WGS) entry which is preliminary data.</text>
</comment>
<accession>A0ABR0JW89</accession>
<feature type="repeat" description="WD" evidence="1">
    <location>
        <begin position="1"/>
        <end position="30"/>
    </location>
</feature>
<feature type="region of interest" description="Disordered" evidence="2">
    <location>
        <begin position="59"/>
        <end position="215"/>
    </location>
</feature>
<keyword evidence="4" id="KW-1185">Reference proteome</keyword>